<reference evidence="1 2" key="1">
    <citation type="submission" date="2024-11" db="EMBL/GenBank/DDBJ databases">
        <title>Chromosome-level genome assembly of the freshwater bivalve Anodonta woodiana.</title>
        <authorList>
            <person name="Chen X."/>
        </authorList>
    </citation>
    <scope>NUCLEOTIDE SEQUENCE [LARGE SCALE GENOMIC DNA]</scope>
    <source>
        <strain evidence="1">MN2024</strain>
        <tissue evidence="1">Gills</tissue>
    </source>
</reference>
<comment type="caution">
    <text evidence="1">The sequence shown here is derived from an EMBL/GenBank/DDBJ whole genome shotgun (WGS) entry which is preliminary data.</text>
</comment>
<organism evidence="1 2">
    <name type="scientific">Sinanodonta woodiana</name>
    <name type="common">Chinese pond mussel</name>
    <name type="synonym">Anodonta woodiana</name>
    <dbReference type="NCBI Taxonomy" id="1069815"/>
    <lineage>
        <taxon>Eukaryota</taxon>
        <taxon>Metazoa</taxon>
        <taxon>Spiralia</taxon>
        <taxon>Lophotrochozoa</taxon>
        <taxon>Mollusca</taxon>
        <taxon>Bivalvia</taxon>
        <taxon>Autobranchia</taxon>
        <taxon>Heteroconchia</taxon>
        <taxon>Palaeoheterodonta</taxon>
        <taxon>Unionida</taxon>
        <taxon>Unionoidea</taxon>
        <taxon>Unionidae</taxon>
        <taxon>Unioninae</taxon>
        <taxon>Sinanodonta</taxon>
    </lineage>
</organism>
<keyword evidence="2" id="KW-1185">Reference proteome</keyword>
<proteinExistence type="predicted"/>
<evidence type="ECO:0000313" key="2">
    <source>
        <dbReference type="Proteomes" id="UP001634394"/>
    </source>
</evidence>
<accession>A0ABD3VZ38</accession>
<protein>
    <submittedName>
        <fullName evidence="1">Uncharacterized protein</fullName>
    </submittedName>
</protein>
<gene>
    <name evidence="1" type="ORF">ACJMK2_044150</name>
</gene>
<evidence type="ECO:0000313" key="1">
    <source>
        <dbReference type="EMBL" id="KAL3866900.1"/>
    </source>
</evidence>
<dbReference type="AlphaFoldDB" id="A0ABD3VZ38"/>
<dbReference type="EMBL" id="JBJQND010000009">
    <property type="protein sequence ID" value="KAL3866900.1"/>
    <property type="molecule type" value="Genomic_DNA"/>
</dbReference>
<sequence>MITGRASSLPSFNPAQIGFGRNKQQILSLVSDIVMSGNISNSLKMIDQVIIGGCLSSLKVGHRCGCAAPSHYPRIGQYV</sequence>
<dbReference type="Proteomes" id="UP001634394">
    <property type="component" value="Unassembled WGS sequence"/>
</dbReference>
<name>A0ABD3VZ38_SINWO</name>